<feature type="compositionally biased region" description="Polar residues" evidence="1">
    <location>
        <begin position="269"/>
        <end position="280"/>
    </location>
</feature>
<dbReference type="AlphaFoldDB" id="A0A974C5Z4"/>
<feature type="region of interest" description="Disordered" evidence="1">
    <location>
        <begin position="1"/>
        <end position="23"/>
    </location>
</feature>
<proteinExistence type="predicted"/>
<dbReference type="GO" id="GO:0030154">
    <property type="term" value="P:cell differentiation"/>
    <property type="evidence" value="ECO:0007669"/>
    <property type="project" value="TreeGrafter"/>
</dbReference>
<evidence type="ECO:0000313" key="3">
    <source>
        <dbReference type="Proteomes" id="UP000694892"/>
    </source>
</evidence>
<feature type="compositionally biased region" description="Low complexity" evidence="1">
    <location>
        <begin position="1"/>
        <end position="10"/>
    </location>
</feature>
<feature type="region of interest" description="Disordered" evidence="1">
    <location>
        <begin position="74"/>
        <end position="102"/>
    </location>
</feature>
<feature type="compositionally biased region" description="Polar residues" evidence="1">
    <location>
        <begin position="503"/>
        <end position="518"/>
    </location>
</feature>
<feature type="region of interest" description="Disordered" evidence="1">
    <location>
        <begin position="590"/>
        <end position="794"/>
    </location>
</feature>
<feature type="compositionally biased region" description="Polar residues" evidence="1">
    <location>
        <begin position="551"/>
        <end position="562"/>
    </location>
</feature>
<feature type="compositionally biased region" description="Polar residues" evidence="1">
    <location>
        <begin position="133"/>
        <end position="144"/>
    </location>
</feature>
<feature type="compositionally biased region" description="Basic and acidic residues" evidence="1">
    <location>
        <begin position="487"/>
        <end position="502"/>
    </location>
</feature>
<feature type="region of interest" description="Disordered" evidence="1">
    <location>
        <begin position="117"/>
        <end position="163"/>
    </location>
</feature>
<feature type="compositionally biased region" description="Basic and acidic residues" evidence="1">
    <location>
        <begin position="595"/>
        <end position="622"/>
    </location>
</feature>
<reference evidence="3" key="1">
    <citation type="journal article" date="2016" name="Nature">
        <title>Genome evolution in the allotetraploid frog Xenopus laevis.</title>
        <authorList>
            <person name="Session A.M."/>
            <person name="Uno Y."/>
            <person name="Kwon T."/>
            <person name="Chapman J.A."/>
            <person name="Toyoda A."/>
            <person name="Takahashi S."/>
            <person name="Fukui A."/>
            <person name="Hikosaka A."/>
            <person name="Suzuki A."/>
            <person name="Kondo M."/>
            <person name="van Heeringen S.J."/>
            <person name="Quigley I."/>
            <person name="Heinz S."/>
            <person name="Ogino H."/>
            <person name="Ochi H."/>
            <person name="Hellsten U."/>
            <person name="Lyons J.B."/>
            <person name="Simakov O."/>
            <person name="Putnam N."/>
            <person name="Stites J."/>
            <person name="Kuroki Y."/>
            <person name="Tanaka T."/>
            <person name="Michiue T."/>
            <person name="Watanabe M."/>
            <person name="Bogdanovic O."/>
            <person name="Lister R."/>
            <person name="Georgiou G."/>
            <person name="Paranjpe S.S."/>
            <person name="van Kruijsbergen I."/>
            <person name="Shu S."/>
            <person name="Carlson J."/>
            <person name="Kinoshita T."/>
            <person name="Ohta Y."/>
            <person name="Mawaribuchi S."/>
            <person name="Jenkins J."/>
            <person name="Grimwood J."/>
            <person name="Schmutz J."/>
            <person name="Mitros T."/>
            <person name="Mozaffari S.V."/>
            <person name="Suzuki Y."/>
            <person name="Haramoto Y."/>
            <person name="Yamamoto T.S."/>
            <person name="Takagi C."/>
            <person name="Heald R."/>
            <person name="Miller K."/>
            <person name="Haudenschild C."/>
            <person name="Kitzman J."/>
            <person name="Nakayama T."/>
            <person name="Izutsu Y."/>
            <person name="Robert J."/>
            <person name="Fortriede J."/>
            <person name="Burns K."/>
            <person name="Lotay V."/>
            <person name="Karimi K."/>
            <person name="Yasuoka Y."/>
            <person name="Dichmann D.S."/>
            <person name="Flajnik M.F."/>
            <person name="Houston D.W."/>
            <person name="Shendure J."/>
            <person name="DuPasquier L."/>
            <person name="Vize P.D."/>
            <person name="Zorn A.M."/>
            <person name="Ito M."/>
            <person name="Marcotte E.M."/>
            <person name="Wallingford J.B."/>
            <person name="Ito Y."/>
            <person name="Asashima M."/>
            <person name="Ueno N."/>
            <person name="Matsuda Y."/>
            <person name="Veenstra G.J."/>
            <person name="Fujiyama A."/>
            <person name="Harland R.M."/>
            <person name="Taira M."/>
            <person name="Rokhsar D.S."/>
        </authorList>
    </citation>
    <scope>NUCLEOTIDE SEQUENCE [LARGE SCALE GENOMIC DNA]</scope>
    <source>
        <strain evidence="3">J</strain>
    </source>
</reference>
<feature type="region of interest" description="Disordered" evidence="1">
    <location>
        <begin position="326"/>
        <end position="577"/>
    </location>
</feature>
<feature type="compositionally biased region" description="Basic and acidic residues" evidence="1">
    <location>
        <begin position="683"/>
        <end position="697"/>
    </location>
</feature>
<feature type="compositionally biased region" description="Basic and acidic residues" evidence="1">
    <location>
        <begin position="239"/>
        <end position="254"/>
    </location>
</feature>
<feature type="compositionally biased region" description="Basic and acidic residues" evidence="1">
    <location>
        <begin position="299"/>
        <end position="311"/>
    </location>
</feature>
<feature type="compositionally biased region" description="Polar residues" evidence="1">
    <location>
        <begin position="11"/>
        <end position="21"/>
    </location>
</feature>
<feature type="compositionally biased region" description="Polar residues" evidence="1">
    <location>
        <begin position="961"/>
        <end position="971"/>
    </location>
</feature>
<sequence>MQQWQQQQQQAYVASTHSNPPRTFYSPHPQMLGFDPRWMMMPSYMDPRMTQGRAPVDFYPSSIHPPGVMKHMIQQDSMSGSGSCHSDEQNCQSERRPQSVEPISGWGQESYVQLHSKASSLPQQKLTDRATVGSYSRNENSYSSAREKSECSPTHQEPSEREEEYLSVCYENKSTGSFSSCISPQRRGQDALYQHCETAIESGPEFLKTDKKPQFNGWGYAHHHQYSETASQAEEDLPKDDPLVESEHWKKEDGGSQDSTGELCWRGESANSSNPQQQSEHLGRGRRSGPIKKPVLKALKVEDKEPDKAKAEIKEPVKTLIEKILPKTETVVKTEPAVTSPPPSTIEDKSHSPPSPVQETDKFSQEIAESSWETKPLRESSNASLPKRSNWIFIDEEQAFGGRGQGRGRGRGFKDLSFRSRGVSGTYSGQKVSRGRGLREYNPPEDLRGKASRRRVASETHSEGSEYEELPKRRRQRGMENGNEPTVPERETEDVQKGDFQDSWRSNRNYADDQSNADSKSRAPRAFGRSLPPRLSNSYGRRPLATKESSHWQAKTGGSSWQEHGAPSESYGNRHHADRDYAHDYRYADSFPSRGFEEGHGDERRSLFQEEYSDRDSLEKRSFSRRRPPRQDKPPRFRRLRQERDPLGQWSGEETVGAGNSSEHWQARPTGPLNDKSGPILRRSPEMSHHNADHVTEDWETASESSDFSEKRPGDMDGDGSQSGRGLSEKRELSKRSFSSQRPLVERQSRKMEPSGYDEMPARVGGSSSRNDLQKNSGPLKSSRCSEDSYGAESHHRYAMDSDKNEAITQFDLKYGDSMLEEESEVGDIGNKPHRVMENDCRKKDQVIQVPSKGSSIQSRIPPRFAKKQNGMCLDQANVTAKEIWESSGQGISVPPGTDTWSKPVSSFSTESSSTEAGLTQSIPILRRDHHMQQGMSLNPMSYPTADLTLKMESARKAWENSPSLPEQNSPAGHGSGIQPPSSVGASTGVSYSSFGGVSMPPMPVASVAPSASMPGTHFISKLAVYMHPSLSQPSAMVLTSGTGLKPPYNPFPGMQTLEMVKTQTTSPYQPLNGSQQLMYESQLNQASQMMDSQLTQLTMPMPGSQLQMPRYSSGQQTMILPQSIQLPQGQNLPIGAPRRMQPSMLTSRESSQMEMKSFHFTDGKQNMQTAMQAQHSYR</sequence>
<feature type="region of interest" description="Disordered" evidence="1">
    <location>
        <begin position="956"/>
        <end position="986"/>
    </location>
</feature>
<feature type="compositionally biased region" description="Basic and acidic residues" evidence="1">
    <location>
        <begin position="629"/>
        <end position="646"/>
    </location>
</feature>
<dbReference type="PANTHER" id="PTHR14038">
    <property type="entry name" value="BAT2 HLA-B-ASSOCIATED TRANSCRIPT 2"/>
    <property type="match status" value="1"/>
</dbReference>
<organism evidence="2 3">
    <name type="scientific">Xenopus laevis</name>
    <name type="common">African clawed frog</name>
    <dbReference type="NCBI Taxonomy" id="8355"/>
    <lineage>
        <taxon>Eukaryota</taxon>
        <taxon>Metazoa</taxon>
        <taxon>Chordata</taxon>
        <taxon>Craniata</taxon>
        <taxon>Vertebrata</taxon>
        <taxon>Euteleostomi</taxon>
        <taxon>Amphibia</taxon>
        <taxon>Batrachia</taxon>
        <taxon>Anura</taxon>
        <taxon>Pipoidea</taxon>
        <taxon>Pipidae</taxon>
        <taxon>Xenopodinae</taxon>
        <taxon>Xenopus</taxon>
        <taxon>Xenopus</taxon>
    </lineage>
</organism>
<dbReference type="OMA" id="AREKSEC"/>
<dbReference type="InterPro" id="IPR033184">
    <property type="entry name" value="PRRC2"/>
</dbReference>
<evidence type="ECO:0000256" key="1">
    <source>
        <dbReference type="SAM" id="MobiDB-lite"/>
    </source>
</evidence>
<dbReference type="Proteomes" id="UP000694892">
    <property type="component" value="Chromosome 8L"/>
</dbReference>
<feature type="compositionally biased region" description="Low complexity" evidence="1">
    <location>
        <begin position="906"/>
        <end position="916"/>
    </location>
</feature>
<name>A0A974C5Z4_XENLA</name>
<feature type="region of interest" description="Disordered" evidence="1">
    <location>
        <begin position="226"/>
        <end position="311"/>
    </location>
</feature>
<dbReference type="PANTHER" id="PTHR14038:SF4">
    <property type="entry name" value="PROTEIN PRRC2B"/>
    <property type="match status" value="1"/>
</dbReference>
<evidence type="ECO:0000313" key="2">
    <source>
        <dbReference type="EMBL" id="OCT67133.1"/>
    </source>
</evidence>
<feature type="compositionally biased region" description="Polar residues" evidence="1">
    <location>
        <begin position="74"/>
        <end position="84"/>
    </location>
</feature>
<accession>A0A974C5Z4</accession>
<feature type="compositionally biased region" description="Polar residues" evidence="1">
    <location>
        <begin position="766"/>
        <end position="780"/>
    </location>
</feature>
<feature type="compositionally biased region" description="Polar residues" evidence="1">
    <location>
        <begin position="367"/>
        <end position="384"/>
    </location>
</feature>
<gene>
    <name evidence="2" type="ORF">XELAEV_18038415mg</name>
</gene>
<feature type="compositionally biased region" description="Basic and acidic residues" evidence="1">
    <location>
        <begin position="744"/>
        <end position="753"/>
    </location>
</feature>
<feature type="compositionally biased region" description="Basic and acidic residues" evidence="1">
    <location>
        <begin position="85"/>
        <end position="98"/>
    </location>
</feature>
<evidence type="ECO:0008006" key="4">
    <source>
        <dbReference type="Google" id="ProtNLM"/>
    </source>
</evidence>
<dbReference type="EMBL" id="CM004480">
    <property type="protein sequence ID" value="OCT67133.1"/>
    <property type="molecule type" value="Genomic_DNA"/>
</dbReference>
<feature type="region of interest" description="Disordered" evidence="1">
    <location>
        <begin position="888"/>
        <end position="918"/>
    </location>
</feature>
<protein>
    <recommendedName>
        <fullName evidence="4">PRC2B</fullName>
    </recommendedName>
</protein>